<evidence type="ECO:0000256" key="1">
    <source>
        <dbReference type="ARBA" id="ARBA00023015"/>
    </source>
</evidence>
<dbReference type="AlphaFoldDB" id="A0A918Q7H0"/>
<dbReference type="InterPro" id="IPR011008">
    <property type="entry name" value="Dimeric_a/b-barrel"/>
</dbReference>
<proteinExistence type="predicted"/>
<dbReference type="PROSITE" id="PS50956">
    <property type="entry name" value="HTH_ASNC_2"/>
    <property type="match status" value="1"/>
</dbReference>
<evidence type="ECO:0000256" key="3">
    <source>
        <dbReference type="ARBA" id="ARBA00023163"/>
    </source>
</evidence>
<dbReference type="InterPro" id="IPR036388">
    <property type="entry name" value="WH-like_DNA-bd_sf"/>
</dbReference>
<dbReference type="CDD" id="cd00090">
    <property type="entry name" value="HTH_ARSR"/>
    <property type="match status" value="1"/>
</dbReference>
<dbReference type="SUPFAM" id="SSF54909">
    <property type="entry name" value="Dimeric alpha+beta barrel"/>
    <property type="match status" value="1"/>
</dbReference>
<protein>
    <submittedName>
        <fullName evidence="5">Transcriptional regulator</fullName>
    </submittedName>
</protein>
<dbReference type="Pfam" id="PF13412">
    <property type="entry name" value="HTH_24"/>
    <property type="match status" value="1"/>
</dbReference>
<evidence type="ECO:0000259" key="4">
    <source>
        <dbReference type="PROSITE" id="PS50956"/>
    </source>
</evidence>
<dbReference type="GO" id="GO:0006355">
    <property type="term" value="P:regulation of DNA-templated transcription"/>
    <property type="evidence" value="ECO:0007669"/>
    <property type="project" value="UniProtKB-ARBA"/>
</dbReference>
<dbReference type="InterPro" id="IPR019887">
    <property type="entry name" value="Tscrpt_reg_AsnC/Lrp_C"/>
</dbReference>
<evidence type="ECO:0000256" key="2">
    <source>
        <dbReference type="ARBA" id="ARBA00023125"/>
    </source>
</evidence>
<dbReference type="SUPFAM" id="SSF46785">
    <property type="entry name" value="Winged helix' DNA-binding domain"/>
    <property type="match status" value="1"/>
</dbReference>
<dbReference type="InterPro" id="IPR036390">
    <property type="entry name" value="WH_DNA-bd_sf"/>
</dbReference>
<keyword evidence="3" id="KW-0804">Transcription</keyword>
<accession>A0A918Q7H0</accession>
<comment type="caution">
    <text evidence="5">The sequence shown here is derived from an EMBL/GenBank/DDBJ whole genome shotgun (WGS) entry which is preliminary data.</text>
</comment>
<reference evidence="5" key="1">
    <citation type="journal article" date="2014" name="Int. J. Syst. Evol. Microbiol.">
        <title>Complete genome sequence of Corynebacterium casei LMG S-19264T (=DSM 44701T), isolated from a smear-ripened cheese.</title>
        <authorList>
            <consortium name="US DOE Joint Genome Institute (JGI-PGF)"/>
            <person name="Walter F."/>
            <person name="Albersmeier A."/>
            <person name="Kalinowski J."/>
            <person name="Ruckert C."/>
        </authorList>
    </citation>
    <scope>NUCLEOTIDE SEQUENCE</scope>
    <source>
        <strain evidence="5">KCTC 32296</strain>
    </source>
</reference>
<keyword evidence="1" id="KW-0805">Transcription regulation</keyword>
<dbReference type="PANTHER" id="PTHR30154:SF46">
    <property type="entry name" value="TRANSCRIPTIONAL REGULATORY PROTEIN"/>
    <property type="match status" value="1"/>
</dbReference>
<organism evidence="5 6">
    <name type="scientific">Asticcacaulis endophyticus</name>
    <dbReference type="NCBI Taxonomy" id="1395890"/>
    <lineage>
        <taxon>Bacteria</taxon>
        <taxon>Pseudomonadati</taxon>
        <taxon>Pseudomonadota</taxon>
        <taxon>Alphaproteobacteria</taxon>
        <taxon>Caulobacterales</taxon>
        <taxon>Caulobacteraceae</taxon>
        <taxon>Asticcacaulis</taxon>
    </lineage>
</organism>
<dbReference type="GO" id="GO:0005829">
    <property type="term" value="C:cytosol"/>
    <property type="evidence" value="ECO:0007669"/>
    <property type="project" value="TreeGrafter"/>
</dbReference>
<dbReference type="PRINTS" id="PR00033">
    <property type="entry name" value="HTHASNC"/>
</dbReference>
<reference evidence="5" key="2">
    <citation type="submission" date="2020-09" db="EMBL/GenBank/DDBJ databases">
        <authorList>
            <person name="Sun Q."/>
            <person name="Kim S."/>
        </authorList>
    </citation>
    <scope>NUCLEOTIDE SEQUENCE</scope>
    <source>
        <strain evidence="5">KCTC 32296</strain>
    </source>
</reference>
<evidence type="ECO:0000313" key="5">
    <source>
        <dbReference type="EMBL" id="GGZ33287.1"/>
    </source>
</evidence>
<feature type="domain" description="HTH asnC-type" evidence="4">
    <location>
        <begin position="8"/>
        <end position="69"/>
    </location>
</feature>
<dbReference type="Gene3D" id="3.30.70.920">
    <property type="match status" value="1"/>
</dbReference>
<dbReference type="EMBL" id="BMZB01000002">
    <property type="protein sequence ID" value="GGZ33287.1"/>
    <property type="molecule type" value="Genomic_DNA"/>
</dbReference>
<dbReference type="SMART" id="SM00344">
    <property type="entry name" value="HTH_ASNC"/>
    <property type="match status" value="1"/>
</dbReference>
<name>A0A918Q7H0_9CAUL</name>
<dbReference type="InterPro" id="IPR019888">
    <property type="entry name" value="Tscrpt_reg_AsnC-like"/>
</dbReference>
<dbReference type="GO" id="GO:0043565">
    <property type="term" value="F:sequence-specific DNA binding"/>
    <property type="evidence" value="ECO:0007669"/>
    <property type="project" value="InterPro"/>
</dbReference>
<dbReference type="Pfam" id="PF01037">
    <property type="entry name" value="AsnC_trans_reg"/>
    <property type="match status" value="1"/>
</dbReference>
<dbReference type="Gene3D" id="1.10.10.10">
    <property type="entry name" value="Winged helix-like DNA-binding domain superfamily/Winged helix DNA-binding domain"/>
    <property type="match status" value="1"/>
</dbReference>
<keyword evidence="6" id="KW-1185">Reference proteome</keyword>
<dbReference type="InterPro" id="IPR000485">
    <property type="entry name" value="AsnC-type_HTH_dom"/>
</dbReference>
<dbReference type="GO" id="GO:0043200">
    <property type="term" value="P:response to amino acid"/>
    <property type="evidence" value="ECO:0007669"/>
    <property type="project" value="TreeGrafter"/>
</dbReference>
<keyword evidence="2" id="KW-0238">DNA-binding</keyword>
<gene>
    <name evidence="5" type="ORF">GCM10011273_19490</name>
</gene>
<evidence type="ECO:0000313" key="6">
    <source>
        <dbReference type="Proteomes" id="UP000662572"/>
    </source>
</evidence>
<dbReference type="Proteomes" id="UP000662572">
    <property type="component" value="Unassembled WGS sequence"/>
</dbReference>
<dbReference type="InterPro" id="IPR011991">
    <property type="entry name" value="ArsR-like_HTH"/>
</dbReference>
<dbReference type="RefSeq" id="WP_189486264.1">
    <property type="nucleotide sequence ID" value="NZ_BMZB01000002.1"/>
</dbReference>
<sequence>MNFDTKRLDATDYKILRQLTEDGRMSDVALGERLNLSSTAVARRRKILEESGIISGYTVNLNYKTLGLSMIVIVSIELSSQAEHALNDFEQAVLRSPSMSFCSFVSGDTDFIMILNVASFETYDSIYRRELSTLPHVAKIRSSFVMREVRNLTTPPIIFHG</sequence>
<dbReference type="PANTHER" id="PTHR30154">
    <property type="entry name" value="LEUCINE-RESPONSIVE REGULATORY PROTEIN"/>
    <property type="match status" value="1"/>
</dbReference>